<name>A0A2H1IFD3_9MICO</name>
<dbReference type="InterPro" id="IPR011650">
    <property type="entry name" value="Peptidase_M20_dimer"/>
</dbReference>
<feature type="domain" description="Peptidase M20 dimerisation" evidence="2">
    <location>
        <begin position="286"/>
        <end position="377"/>
    </location>
</feature>
<dbReference type="GO" id="GO:0047980">
    <property type="term" value="F:hippurate hydrolase activity"/>
    <property type="evidence" value="ECO:0007669"/>
    <property type="project" value="UniProtKB-EC"/>
</dbReference>
<dbReference type="PANTHER" id="PTHR11014:SF63">
    <property type="entry name" value="METALLOPEPTIDASE, PUTATIVE (AFU_ORTHOLOGUE AFUA_6G09600)-RELATED"/>
    <property type="match status" value="1"/>
</dbReference>
<dbReference type="InterPro" id="IPR036264">
    <property type="entry name" value="Bact_exopeptidase_dim_dom"/>
</dbReference>
<dbReference type="SUPFAM" id="SSF53187">
    <property type="entry name" value="Zn-dependent exopeptidases"/>
    <property type="match status" value="1"/>
</dbReference>
<dbReference type="AlphaFoldDB" id="A0A2H1IFD3"/>
<dbReference type="Gene3D" id="3.40.630.10">
    <property type="entry name" value="Zn peptidases"/>
    <property type="match status" value="1"/>
</dbReference>
<sequence length="496" mass="52259">MDQPTKGGHRNRGSLTTASLTLVPLDLKNSAVESPTLAPKAAWGSRVSCCRMSRISRSMASKAVSMSTVCGSWALGAIFMRVKPNEHRVRSIRVVHIRVVADDEDMTQHPVTLAHEARRYLHQHPGIGFAVDQAGEYIARICTSLGWTVTRGIGGTGVVATLSRGSSPRSIGLRADTDGLPITEATGLDYASDNLGAMHACGHDGHMAMLVGTAATLSASPGFDGTVHMFFQPAEEPGTGAEAMIADDLFARFPVEAVYGLHNIPGIPEGEFHVRSGPIMAAEDNFEISIAGRGGHASAPHLVIDPMIIGAELVLALQSIVSRSIDPLHAVVVSCTELVTDGARNAIPSTVTIRGDVRTFTDEDSRLVEQRIHEIAGGIASAHRAGATVSYSRVFRPTVNDSACVAEFAAAATSALGEERVNADCQPITASEDFAAYAREVPACFGFLGTGIISAEGDGATPLHSSIYDFNDAILEAGIAVYSSLVRSALPDRTHS</sequence>
<dbReference type="EMBL" id="FXZE01000003">
    <property type="protein sequence ID" value="SMX73908.1"/>
    <property type="molecule type" value="Genomic_DNA"/>
</dbReference>
<accession>A0A2H1IFD3</accession>
<dbReference type="Pfam" id="PF07687">
    <property type="entry name" value="M20_dimer"/>
    <property type="match status" value="1"/>
</dbReference>
<dbReference type="PANTHER" id="PTHR11014">
    <property type="entry name" value="PEPTIDASE M20 FAMILY MEMBER"/>
    <property type="match status" value="1"/>
</dbReference>
<dbReference type="GO" id="GO:0019877">
    <property type="term" value="P:diaminopimelate biosynthetic process"/>
    <property type="evidence" value="ECO:0007669"/>
    <property type="project" value="UniProtKB-ARBA"/>
</dbReference>
<reference evidence="4" key="1">
    <citation type="submission" date="2017-03" db="EMBL/GenBank/DDBJ databases">
        <authorList>
            <person name="Monnet C."/>
        </authorList>
    </citation>
    <scope>NUCLEOTIDE SEQUENCE [LARGE SCALE GENOMIC DNA]</scope>
    <source>
        <strain evidence="4">P10</strain>
    </source>
</reference>
<gene>
    <name evidence="3" type="ORF">BANT10_00819</name>
</gene>
<dbReference type="GO" id="GO:0050118">
    <property type="term" value="F:N-acetyldiaminopimelate deacetylase activity"/>
    <property type="evidence" value="ECO:0007669"/>
    <property type="project" value="UniProtKB-ARBA"/>
</dbReference>
<dbReference type="NCBIfam" id="TIGR01891">
    <property type="entry name" value="amidohydrolases"/>
    <property type="match status" value="1"/>
</dbReference>
<evidence type="ECO:0000256" key="1">
    <source>
        <dbReference type="ARBA" id="ARBA00022801"/>
    </source>
</evidence>
<dbReference type="Gene3D" id="3.30.70.360">
    <property type="match status" value="1"/>
</dbReference>
<keyword evidence="1 3" id="KW-0378">Hydrolase</keyword>
<keyword evidence="4" id="KW-1185">Reference proteome</keyword>
<proteinExistence type="predicted"/>
<protein>
    <submittedName>
        <fullName evidence="3">Hippurate hydrolase</fullName>
        <ecNumber evidence="3">3.5.1.32</ecNumber>
    </submittedName>
</protein>
<dbReference type="Pfam" id="PF01546">
    <property type="entry name" value="Peptidase_M20"/>
    <property type="match status" value="1"/>
</dbReference>
<evidence type="ECO:0000313" key="3">
    <source>
        <dbReference type="EMBL" id="SMX73908.1"/>
    </source>
</evidence>
<dbReference type="SUPFAM" id="SSF55031">
    <property type="entry name" value="Bacterial exopeptidase dimerisation domain"/>
    <property type="match status" value="1"/>
</dbReference>
<dbReference type="InterPro" id="IPR002933">
    <property type="entry name" value="Peptidase_M20"/>
</dbReference>
<dbReference type="InterPro" id="IPR017439">
    <property type="entry name" value="Amidohydrolase"/>
</dbReference>
<dbReference type="Proteomes" id="UP000234342">
    <property type="component" value="Unassembled WGS sequence"/>
</dbReference>
<evidence type="ECO:0000259" key="2">
    <source>
        <dbReference type="Pfam" id="PF07687"/>
    </source>
</evidence>
<evidence type="ECO:0000313" key="4">
    <source>
        <dbReference type="Proteomes" id="UP000234342"/>
    </source>
</evidence>
<organism evidence="3 4">
    <name type="scientific">Brevibacterium antiquum</name>
    <dbReference type="NCBI Taxonomy" id="234835"/>
    <lineage>
        <taxon>Bacteria</taxon>
        <taxon>Bacillati</taxon>
        <taxon>Actinomycetota</taxon>
        <taxon>Actinomycetes</taxon>
        <taxon>Micrococcales</taxon>
        <taxon>Brevibacteriaceae</taxon>
        <taxon>Brevibacterium</taxon>
    </lineage>
</organism>
<dbReference type="FunFam" id="3.30.70.360:FF:000001">
    <property type="entry name" value="N-acetyldiaminopimelate deacetylase"/>
    <property type="match status" value="1"/>
</dbReference>
<dbReference type="EC" id="3.5.1.32" evidence="3"/>